<dbReference type="GO" id="GO:0003700">
    <property type="term" value="F:DNA-binding transcription factor activity"/>
    <property type="evidence" value="ECO:0007669"/>
    <property type="project" value="InterPro"/>
</dbReference>
<keyword evidence="2" id="KW-0805">Transcription regulation</keyword>
<dbReference type="GO" id="GO:0006351">
    <property type="term" value="P:DNA-templated transcription"/>
    <property type="evidence" value="ECO:0007669"/>
    <property type="project" value="TreeGrafter"/>
</dbReference>
<dbReference type="Gene3D" id="3.40.190.10">
    <property type="entry name" value="Periplasmic binding protein-like II"/>
    <property type="match status" value="2"/>
</dbReference>
<dbReference type="Pfam" id="PF00126">
    <property type="entry name" value="HTH_1"/>
    <property type="match status" value="1"/>
</dbReference>
<dbReference type="InterPro" id="IPR000847">
    <property type="entry name" value="LysR_HTH_N"/>
</dbReference>
<dbReference type="SUPFAM" id="SSF46785">
    <property type="entry name" value="Winged helix' DNA-binding domain"/>
    <property type="match status" value="1"/>
</dbReference>
<dbReference type="InterPro" id="IPR058163">
    <property type="entry name" value="LysR-type_TF_proteobact-type"/>
</dbReference>
<feature type="domain" description="HTH lysR-type" evidence="5">
    <location>
        <begin position="8"/>
        <end position="65"/>
    </location>
</feature>
<comment type="caution">
    <text evidence="6">The sequence shown here is derived from an EMBL/GenBank/DDBJ whole genome shotgun (WGS) entry which is preliminary data.</text>
</comment>
<dbReference type="Proteomes" id="UP000308707">
    <property type="component" value="Unassembled WGS sequence"/>
</dbReference>
<protein>
    <submittedName>
        <fullName evidence="6">LysR family transcriptional regulator</fullName>
    </submittedName>
</protein>
<dbReference type="InterPro" id="IPR005119">
    <property type="entry name" value="LysR_subst-bd"/>
</dbReference>
<dbReference type="PANTHER" id="PTHR30537:SF79">
    <property type="entry name" value="TRANSCRIPTIONAL REGULATOR-RELATED"/>
    <property type="match status" value="1"/>
</dbReference>
<dbReference type="Pfam" id="PF03466">
    <property type="entry name" value="LysR_substrate"/>
    <property type="match status" value="1"/>
</dbReference>
<reference evidence="6 7" key="1">
    <citation type="submission" date="2019-04" db="EMBL/GenBank/DDBJ databases">
        <title>Reference strain of H23.</title>
        <authorList>
            <person name="Luo X."/>
        </authorList>
    </citation>
    <scope>NUCLEOTIDE SEQUENCE [LARGE SCALE GENOMIC DNA]</scope>
    <source>
        <strain evidence="6 7">H23</strain>
    </source>
</reference>
<evidence type="ECO:0000259" key="5">
    <source>
        <dbReference type="PROSITE" id="PS50931"/>
    </source>
</evidence>
<evidence type="ECO:0000256" key="1">
    <source>
        <dbReference type="ARBA" id="ARBA00009437"/>
    </source>
</evidence>
<proteinExistence type="inferred from homology"/>
<dbReference type="PRINTS" id="PR00039">
    <property type="entry name" value="HTHLYSR"/>
</dbReference>
<evidence type="ECO:0000313" key="6">
    <source>
        <dbReference type="EMBL" id="TKR30956.1"/>
    </source>
</evidence>
<name>A0A4U5JQ32_9GAMM</name>
<dbReference type="OrthoDB" id="5526340at2"/>
<organism evidence="6 7">
    <name type="scientific">Luteimonas gilva</name>
    <dbReference type="NCBI Taxonomy" id="2572684"/>
    <lineage>
        <taxon>Bacteria</taxon>
        <taxon>Pseudomonadati</taxon>
        <taxon>Pseudomonadota</taxon>
        <taxon>Gammaproteobacteria</taxon>
        <taxon>Lysobacterales</taxon>
        <taxon>Lysobacteraceae</taxon>
        <taxon>Luteimonas</taxon>
    </lineage>
</organism>
<dbReference type="Gene3D" id="1.10.10.10">
    <property type="entry name" value="Winged helix-like DNA-binding domain superfamily/Winged helix DNA-binding domain"/>
    <property type="match status" value="1"/>
</dbReference>
<gene>
    <name evidence="6" type="ORF">FCE95_12765</name>
</gene>
<accession>A0A4U5JQ32</accession>
<dbReference type="GO" id="GO:0043565">
    <property type="term" value="F:sequence-specific DNA binding"/>
    <property type="evidence" value="ECO:0007669"/>
    <property type="project" value="TreeGrafter"/>
</dbReference>
<dbReference type="AlphaFoldDB" id="A0A4U5JQ32"/>
<evidence type="ECO:0000313" key="7">
    <source>
        <dbReference type="Proteomes" id="UP000308707"/>
    </source>
</evidence>
<evidence type="ECO:0000256" key="4">
    <source>
        <dbReference type="ARBA" id="ARBA00023163"/>
    </source>
</evidence>
<keyword evidence="7" id="KW-1185">Reference proteome</keyword>
<dbReference type="InterPro" id="IPR036388">
    <property type="entry name" value="WH-like_DNA-bd_sf"/>
</dbReference>
<dbReference type="EMBL" id="SZUA01000002">
    <property type="protein sequence ID" value="TKR30956.1"/>
    <property type="molecule type" value="Genomic_DNA"/>
</dbReference>
<evidence type="ECO:0000256" key="2">
    <source>
        <dbReference type="ARBA" id="ARBA00023015"/>
    </source>
</evidence>
<keyword evidence="3" id="KW-0238">DNA-binding</keyword>
<dbReference type="SUPFAM" id="SSF53850">
    <property type="entry name" value="Periplasmic binding protein-like II"/>
    <property type="match status" value="1"/>
</dbReference>
<dbReference type="InterPro" id="IPR036390">
    <property type="entry name" value="WH_DNA-bd_sf"/>
</dbReference>
<sequence>MHSSQTLPPLDGLTAVVAAHRTGSFTAAAESLELTHGAVSRRVQAVERWLGTPLFERHGRGVRTTPAGQRFVAQVEQALGAIRDSADRWRPRRELPTVRISVVPSFARLWLLPRLPALQESPARRRIELLVEHRVSDLAAGESDLSVRYGRGQWRGARAQLLFAEQLFPVAAPELAANLGGQAKPARLAEMPLLHDSDTSQWRAWLGEQGVRFRAKAADRRFEDYDLVLAAAQAGLGVALLRSPLADQALAQGGLVRVSRQAIRNVAGHYVVSSASEDRVAVLQVADLLLSMTAALRR</sequence>
<keyword evidence="4" id="KW-0804">Transcription</keyword>
<evidence type="ECO:0000256" key="3">
    <source>
        <dbReference type="ARBA" id="ARBA00023125"/>
    </source>
</evidence>
<dbReference type="RefSeq" id="WP_137267387.1">
    <property type="nucleotide sequence ID" value="NZ_SZUA01000002.1"/>
</dbReference>
<dbReference type="PROSITE" id="PS50931">
    <property type="entry name" value="HTH_LYSR"/>
    <property type="match status" value="1"/>
</dbReference>
<dbReference type="CDD" id="cd08432">
    <property type="entry name" value="PBP2_GcdR_TrpI_HvrB_AmpR_like"/>
    <property type="match status" value="1"/>
</dbReference>
<dbReference type="PANTHER" id="PTHR30537">
    <property type="entry name" value="HTH-TYPE TRANSCRIPTIONAL REGULATOR"/>
    <property type="match status" value="1"/>
</dbReference>
<dbReference type="FunFam" id="1.10.10.10:FF:000001">
    <property type="entry name" value="LysR family transcriptional regulator"/>
    <property type="match status" value="1"/>
</dbReference>
<comment type="similarity">
    <text evidence="1">Belongs to the LysR transcriptional regulatory family.</text>
</comment>